<dbReference type="OMA" id="ISFWNYN"/>
<evidence type="ECO:0000259" key="1">
    <source>
        <dbReference type="Pfam" id="PF14652"/>
    </source>
</evidence>
<feature type="domain" description="KATNIP" evidence="1">
    <location>
        <begin position="287"/>
        <end position="529"/>
    </location>
</feature>
<protein>
    <submittedName>
        <fullName evidence="3">DUF4457 domain-containing protein</fullName>
    </submittedName>
</protein>
<name>A0A7I4XY87_HAECO</name>
<accession>A0A7I4XY87</accession>
<dbReference type="AlphaFoldDB" id="A0A7I4XY87"/>
<dbReference type="InterPro" id="IPR027859">
    <property type="entry name" value="KATNIP_dom"/>
</dbReference>
<dbReference type="PANTHER" id="PTHR21534">
    <property type="entry name" value="KATANIN-INTERACTING PROTEIN"/>
    <property type="match status" value="1"/>
</dbReference>
<dbReference type="Pfam" id="PF14652">
    <property type="entry name" value="DUF4457"/>
    <property type="match status" value="2"/>
</dbReference>
<dbReference type="Proteomes" id="UP000025227">
    <property type="component" value="Unplaced"/>
</dbReference>
<feature type="domain" description="KATNIP" evidence="1">
    <location>
        <begin position="13"/>
        <end position="145"/>
    </location>
</feature>
<keyword evidence="2" id="KW-1185">Reference proteome</keyword>
<reference evidence="3" key="1">
    <citation type="submission" date="2020-12" db="UniProtKB">
        <authorList>
            <consortium name="WormBaseParasite"/>
        </authorList>
    </citation>
    <scope>IDENTIFICATION</scope>
    <source>
        <strain evidence="3">MHco3</strain>
    </source>
</reference>
<evidence type="ECO:0000313" key="3">
    <source>
        <dbReference type="WBParaSite" id="HCON_00020920-00001"/>
    </source>
</evidence>
<proteinExistence type="predicted"/>
<organism evidence="2 3">
    <name type="scientific">Haemonchus contortus</name>
    <name type="common">Barber pole worm</name>
    <dbReference type="NCBI Taxonomy" id="6289"/>
    <lineage>
        <taxon>Eukaryota</taxon>
        <taxon>Metazoa</taxon>
        <taxon>Ecdysozoa</taxon>
        <taxon>Nematoda</taxon>
        <taxon>Chromadorea</taxon>
        <taxon>Rhabditida</taxon>
        <taxon>Rhabditina</taxon>
        <taxon>Rhabditomorpha</taxon>
        <taxon>Strongyloidea</taxon>
        <taxon>Trichostrongylidae</taxon>
        <taxon>Haemonchus</taxon>
    </lineage>
</organism>
<dbReference type="WBParaSite" id="HCON_00020920-00001">
    <property type="protein sequence ID" value="HCON_00020920-00001"/>
    <property type="gene ID" value="HCON_00020920"/>
</dbReference>
<dbReference type="PANTHER" id="PTHR21534:SF0">
    <property type="entry name" value="KATANIN-INTERACTING PROTEIN"/>
    <property type="match status" value="1"/>
</dbReference>
<dbReference type="InterPro" id="IPR026704">
    <property type="entry name" value="KATNIP"/>
</dbReference>
<evidence type="ECO:0000313" key="2">
    <source>
        <dbReference type="Proteomes" id="UP000025227"/>
    </source>
</evidence>
<sequence length="546" mass="61164">MNGINGERDEFSFEIPELPCGQVLRVDLLSNWGDPTYVGLNAIEIFTDSGKRSEVAKISSNASRSVGNVESIFVESFACTDQGKMWRAKMEPNRCVSIEIEFVQLTRIAMIRFWNYSESRVHAQMGVRHLRAELDNLTIFDGEIDCAFTDHDTAPMGETILFTTDDQILESIAENDVCFVTDITRAPSLYDIAATEGALGLTPQRPLTCEVGRSTEEQQRPISANVSDEKAEESSFGKVKILHLELCENWGARDLIGLNGLELLGNRQSVIDPSTVTISASGQSDPQRLLNGKNLTRSPEDVWLSSFEVNSTTTITINFSKPSELTGISFWNYNVSPEMSYAGVRLLHIFINGRLAASNVLLRKAPGYVFFDFVQDVFIDRPTTARPLTRPMTSSIYGFIFQLQLLSSWGDEFYIGLNGIELYDRRHERIKVKAHNLAAFPESVNILPTVEDDPRTSLNLINGCNDTDRAEEMWLTPMLPNRCARVFFVFDMPVAVSCVVIYNYRKTPTRGVRHISVSVDDLIVYSGDVPASTVEKTGILEINFRE</sequence>
<dbReference type="OrthoDB" id="304622at2759"/>